<dbReference type="Proteomes" id="UP001595556">
    <property type="component" value="Unassembled WGS sequence"/>
</dbReference>
<dbReference type="SUPFAM" id="SSF117991">
    <property type="entry name" value="YbeD/HP0495-like"/>
    <property type="match status" value="1"/>
</dbReference>
<sequence length="95" mass="10274">MTAIPADATPRKSLLTFPATVPVTAIGKRVDDLAHSIAETVRGVVPGFDATTIELRASKANNYLAVAFMVHFESREQMEAVEVALRANPRVKIVL</sequence>
<keyword evidence="3" id="KW-1185">Reference proteome</keyword>
<comment type="similarity">
    <text evidence="1">Belongs to the UPF0250 family.</text>
</comment>
<organism evidence="2 3">
    <name type="scientific">Piscinibacterium candidicorallinum</name>
    <dbReference type="NCBI Taxonomy" id="1793872"/>
    <lineage>
        <taxon>Bacteria</taxon>
        <taxon>Pseudomonadati</taxon>
        <taxon>Pseudomonadota</taxon>
        <taxon>Betaproteobacteria</taxon>
        <taxon>Burkholderiales</taxon>
        <taxon>Piscinibacterium</taxon>
    </lineage>
</organism>
<evidence type="ECO:0000313" key="2">
    <source>
        <dbReference type="EMBL" id="MFC3148472.1"/>
    </source>
</evidence>
<dbReference type="RefSeq" id="WP_377304475.1">
    <property type="nucleotide sequence ID" value="NZ_CP180191.1"/>
</dbReference>
<dbReference type="PANTHER" id="PTHR38036">
    <property type="entry name" value="UPF0250 PROTEIN YBED"/>
    <property type="match status" value="1"/>
</dbReference>
<dbReference type="InterPro" id="IPR027471">
    <property type="entry name" value="YbeD-like_sf"/>
</dbReference>
<gene>
    <name evidence="2" type="ORF">ACFOEN_12645</name>
</gene>
<dbReference type="InterPro" id="IPR007454">
    <property type="entry name" value="UPF0250_YbeD-like"/>
</dbReference>
<dbReference type="Gene3D" id="3.30.70.260">
    <property type="match status" value="1"/>
</dbReference>
<accession>A0ABV7H498</accession>
<proteinExistence type="inferred from homology"/>
<dbReference type="PANTHER" id="PTHR38036:SF1">
    <property type="entry name" value="UPF0250 PROTEIN YBED"/>
    <property type="match status" value="1"/>
</dbReference>
<dbReference type="Pfam" id="PF04359">
    <property type="entry name" value="DUF493"/>
    <property type="match status" value="1"/>
</dbReference>
<protein>
    <submittedName>
        <fullName evidence="2">YbeD family protein</fullName>
    </submittedName>
</protein>
<dbReference type="EMBL" id="JBHRTI010000007">
    <property type="protein sequence ID" value="MFC3148472.1"/>
    <property type="molecule type" value="Genomic_DNA"/>
</dbReference>
<name>A0ABV7H498_9BURK</name>
<evidence type="ECO:0000313" key="3">
    <source>
        <dbReference type="Proteomes" id="UP001595556"/>
    </source>
</evidence>
<evidence type="ECO:0000256" key="1">
    <source>
        <dbReference type="ARBA" id="ARBA00008460"/>
    </source>
</evidence>
<reference evidence="3" key="1">
    <citation type="journal article" date="2019" name="Int. J. Syst. Evol. Microbiol.">
        <title>The Global Catalogue of Microorganisms (GCM) 10K type strain sequencing project: providing services to taxonomists for standard genome sequencing and annotation.</title>
        <authorList>
            <consortium name="The Broad Institute Genomics Platform"/>
            <consortium name="The Broad Institute Genome Sequencing Center for Infectious Disease"/>
            <person name="Wu L."/>
            <person name="Ma J."/>
        </authorList>
    </citation>
    <scope>NUCLEOTIDE SEQUENCE [LARGE SCALE GENOMIC DNA]</scope>
    <source>
        <strain evidence="3">KCTC 52168</strain>
    </source>
</reference>
<comment type="caution">
    <text evidence="2">The sequence shown here is derived from an EMBL/GenBank/DDBJ whole genome shotgun (WGS) entry which is preliminary data.</text>
</comment>